<evidence type="ECO:0000256" key="13">
    <source>
        <dbReference type="ARBA" id="ARBA00023054"/>
    </source>
</evidence>
<keyword evidence="13 19" id="KW-0175">Coiled coil</keyword>
<reference evidence="24 25" key="1">
    <citation type="submission" date="2023-10" db="EMBL/GenBank/DDBJ databases">
        <title>Genomes of two closely related lineages of the louse Polyplax serrata with different host specificities.</title>
        <authorList>
            <person name="Martinu J."/>
            <person name="Tarabai H."/>
            <person name="Stefka J."/>
            <person name="Hypsa V."/>
        </authorList>
    </citation>
    <scope>NUCLEOTIDE SEQUENCE [LARGE SCALE GENOMIC DNA]</scope>
    <source>
        <strain evidence="24">HR10_N</strain>
    </source>
</reference>
<evidence type="ECO:0000256" key="5">
    <source>
        <dbReference type="ARBA" id="ARBA00022449"/>
    </source>
</evidence>
<feature type="compositionally biased region" description="Polar residues" evidence="20">
    <location>
        <begin position="802"/>
        <end position="812"/>
    </location>
</feature>
<feature type="coiled-coil region" evidence="19">
    <location>
        <begin position="450"/>
        <end position="482"/>
    </location>
</feature>
<evidence type="ECO:0000256" key="15">
    <source>
        <dbReference type="ARBA" id="ARBA00023128"/>
    </source>
</evidence>
<sequence>MQAILKTPQNVAVRSKVIQDRCRCHGWKKHPNYNLTLTNFTPSDRLICSLPRCSTAVNMLYTKKNFAQQNHYSLSPFILMDPGKSTGLNLVCIRNLSLSSTLWDKEPLKPSSKVETTVKAIKEKGASAGSVTPVKKPLKERIWHEILHYYHGFRLLFIDINISRKLLWRILNGKTLSRREHRLLVRTVGDLFRLVPFSVFIIVPFMELLLPLAIKLFPGMLPSTFQTATERDDKLKQSLKVRLEMAKFLQTTLDDMSVQSKDKNNDAAKEFTEFFKKIRSSGEAPSNEEIIKFSTLFEDEITLDSLSRQQLTALCRVLDINPMGTTNLLRFQIRMRLRNLAADDKMIVKEGIDSLTVQELQNACQARAMRAYGVSEDRLKAQLSQWLDLSVNEKVPPSLLLLSRALMLPDTIAATDQLKATISALPDSVELKAKAAISEREGALDNKTKIELIKAEEKIIQEERAEQQTEEEQRKLKEAPKEEIIDTAPVLNADTGTVKMEKKDAVEPSAEEEITAKDIETLETALDTLGKEKKKMIVEKEELNELKEELQDYEEENAKTDEHATKFQDVKELTEVLAATEKPKIQETKAAKNLFKKVNSMISKMDMVLEDLESKGEKIKASVPEEGKEKPEELVKIDELMNVIKRIQKVPDESKIQQISKVLEKIDDDRDGAISVDEVLKVIELIGKEHVQLTTKQLDEILDLMDKEEALELEDQIEKALEKQSTAEKVQTASSSIPKGMLYCSQRLIPSIDVRRSLQSNFCSTDSNSTNDKKKTDSEDGSSTKGPPVTEKKQTAAMSMGPNASSNKNTISEPKDVKNDTTKKL</sequence>
<comment type="similarity">
    <text evidence="2">Belongs to the LETM1 family.</text>
</comment>
<keyword evidence="7 21" id="KW-0812">Transmembrane</keyword>
<evidence type="ECO:0000259" key="23">
    <source>
        <dbReference type="PROSITE" id="PS51758"/>
    </source>
</evidence>
<comment type="subcellular location">
    <subcellularLocation>
        <location evidence="1">Mitochondrion inner membrane</location>
        <topology evidence="1">Single-pass membrane protein</topology>
    </subcellularLocation>
</comment>
<evidence type="ECO:0000256" key="3">
    <source>
        <dbReference type="ARBA" id="ARBA00020557"/>
    </source>
</evidence>
<feature type="compositionally biased region" description="Polar residues" evidence="20">
    <location>
        <begin position="761"/>
        <end position="770"/>
    </location>
</feature>
<accession>A0AAN8S7J1</accession>
<dbReference type="GO" id="GO:0043022">
    <property type="term" value="F:ribosome binding"/>
    <property type="evidence" value="ECO:0007669"/>
    <property type="project" value="InterPro"/>
</dbReference>
<dbReference type="GO" id="GO:0005743">
    <property type="term" value="C:mitochondrial inner membrane"/>
    <property type="evidence" value="ECO:0007669"/>
    <property type="project" value="UniProtKB-SubCell"/>
</dbReference>
<evidence type="ECO:0000256" key="17">
    <source>
        <dbReference type="ARBA" id="ARBA00031360"/>
    </source>
</evidence>
<dbReference type="Pfam" id="PF26561">
    <property type="entry name" value="LETM1_C"/>
    <property type="match status" value="1"/>
</dbReference>
<keyword evidence="5" id="KW-0050">Antiport</keyword>
<keyword evidence="8" id="KW-0479">Metal-binding</keyword>
<evidence type="ECO:0000256" key="20">
    <source>
        <dbReference type="SAM" id="MobiDB-lite"/>
    </source>
</evidence>
<feature type="domain" description="EF-hand" evidence="22">
    <location>
        <begin position="654"/>
        <end position="689"/>
    </location>
</feature>
<dbReference type="AlphaFoldDB" id="A0AAN8S7J1"/>
<feature type="coiled-coil region" evidence="19">
    <location>
        <begin position="519"/>
        <end position="563"/>
    </location>
</feature>
<evidence type="ECO:0000256" key="11">
    <source>
        <dbReference type="ARBA" id="ARBA00022946"/>
    </source>
</evidence>
<evidence type="ECO:0000313" key="24">
    <source>
        <dbReference type="EMBL" id="KAK6638657.1"/>
    </source>
</evidence>
<dbReference type="PANTHER" id="PTHR14009:SF1">
    <property type="entry name" value="MITOCHONDRIAL PROTON_CALCIUM EXCHANGER PROTEIN"/>
    <property type="match status" value="1"/>
</dbReference>
<dbReference type="PROSITE" id="PS51758">
    <property type="entry name" value="LETM1_RBD"/>
    <property type="match status" value="1"/>
</dbReference>
<evidence type="ECO:0000256" key="6">
    <source>
        <dbReference type="ARBA" id="ARBA00022568"/>
    </source>
</evidence>
<evidence type="ECO:0000256" key="8">
    <source>
        <dbReference type="ARBA" id="ARBA00022723"/>
    </source>
</evidence>
<evidence type="ECO:0000256" key="12">
    <source>
        <dbReference type="ARBA" id="ARBA00022989"/>
    </source>
</evidence>
<dbReference type="GO" id="GO:0015297">
    <property type="term" value="F:antiporter activity"/>
    <property type="evidence" value="ECO:0007669"/>
    <property type="project" value="UniProtKB-KW"/>
</dbReference>
<feature type="transmembrane region" description="Helical" evidence="21">
    <location>
        <begin position="191"/>
        <end position="214"/>
    </location>
</feature>
<keyword evidence="6" id="KW-0109">Calcium transport</keyword>
<dbReference type="EMBL" id="JAWJWE010000003">
    <property type="protein sequence ID" value="KAK6638657.1"/>
    <property type="molecule type" value="Genomic_DNA"/>
</dbReference>
<comment type="caution">
    <text evidence="24">The sequence shown here is derived from an EMBL/GenBank/DDBJ whole genome shotgun (WGS) entry which is preliminary data.</text>
</comment>
<evidence type="ECO:0000256" key="1">
    <source>
        <dbReference type="ARBA" id="ARBA00004434"/>
    </source>
</evidence>
<dbReference type="InterPro" id="IPR044202">
    <property type="entry name" value="LETM1/MDM38-like"/>
</dbReference>
<keyword evidence="9" id="KW-0999">Mitochondrion inner membrane</keyword>
<keyword evidence="14" id="KW-0406">Ion transport</keyword>
<keyword evidence="11" id="KW-0809">Transit peptide</keyword>
<evidence type="ECO:0000256" key="9">
    <source>
        <dbReference type="ARBA" id="ARBA00022792"/>
    </source>
</evidence>
<keyword evidence="15 18" id="KW-0496">Mitochondrion</keyword>
<dbReference type="InterPro" id="IPR011992">
    <property type="entry name" value="EF-hand-dom_pair"/>
</dbReference>
<evidence type="ECO:0000313" key="25">
    <source>
        <dbReference type="Proteomes" id="UP001372834"/>
    </source>
</evidence>
<dbReference type="PROSITE" id="PS50222">
    <property type="entry name" value="EF_HAND_2"/>
    <property type="match status" value="1"/>
</dbReference>
<dbReference type="InterPro" id="IPR018247">
    <property type="entry name" value="EF_Hand_1_Ca_BS"/>
</dbReference>
<gene>
    <name evidence="24" type="ORF">RUM43_006924</name>
</gene>
<evidence type="ECO:0000256" key="19">
    <source>
        <dbReference type="SAM" id="Coils"/>
    </source>
</evidence>
<organism evidence="24 25">
    <name type="scientific">Polyplax serrata</name>
    <name type="common">Common mouse louse</name>
    <dbReference type="NCBI Taxonomy" id="468196"/>
    <lineage>
        <taxon>Eukaryota</taxon>
        <taxon>Metazoa</taxon>
        <taxon>Ecdysozoa</taxon>
        <taxon>Arthropoda</taxon>
        <taxon>Hexapoda</taxon>
        <taxon>Insecta</taxon>
        <taxon>Pterygota</taxon>
        <taxon>Neoptera</taxon>
        <taxon>Paraneoptera</taxon>
        <taxon>Psocodea</taxon>
        <taxon>Troctomorpha</taxon>
        <taxon>Phthiraptera</taxon>
        <taxon>Anoplura</taxon>
        <taxon>Polyplacidae</taxon>
        <taxon>Polyplax</taxon>
    </lineage>
</organism>
<protein>
    <recommendedName>
        <fullName evidence="3">Mitochondrial proton/calcium exchanger protein</fullName>
    </recommendedName>
    <alternativeName>
        <fullName evidence="17">Leucine zipper-EF-hand-containing transmembrane protein 1</fullName>
    </alternativeName>
</protein>
<evidence type="ECO:0000256" key="21">
    <source>
        <dbReference type="SAM" id="Phobius"/>
    </source>
</evidence>
<dbReference type="InterPro" id="IPR002048">
    <property type="entry name" value="EF_hand_dom"/>
</dbReference>
<dbReference type="Pfam" id="PF07766">
    <property type="entry name" value="LETM1_RBD"/>
    <property type="match status" value="1"/>
</dbReference>
<proteinExistence type="inferred from homology"/>
<evidence type="ECO:0000256" key="7">
    <source>
        <dbReference type="ARBA" id="ARBA00022692"/>
    </source>
</evidence>
<dbReference type="PROSITE" id="PS00018">
    <property type="entry name" value="EF_HAND_1"/>
    <property type="match status" value="1"/>
</dbReference>
<dbReference type="PANTHER" id="PTHR14009">
    <property type="entry name" value="LEUCINE ZIPPER-EF-HAND CONTAINING TRANSMEMBRANE PROTEIN"/>
    <property type="match status" value="1"/>
</dbReference>
<name>A0AAN8S7J1_POLSC</name>
<dbReference type="GO" id="GO:0030003">
    <property type="term" value="P:intracellular monoatomic cation homeostasis"/>
    <property type="evidence" value="ECO:0007669"/>
    <property type="project" value="TreeGrafter"/>
</dbReference>
<feature type="domain" description="Letm1 RBD" evidence="23">
    <location>
        <begin position="237"/>
        <end position="427"/>
    </location>
</feature>
<keyword evidence="10" id="KW-0106">Calcium</keyword>
<keyword evidence="16 21" id="KW-0472">Membrane</keyword>
<keyword evidence="4" id="KW-0813">Transport</keyword>
<evidence type="ECO:0000256" key="10">
    <source>
        <dbReference type="ARBA" id="ARBA00022837"/>
    </source>
</evidence>
<evidence type="ECO:0000256" key="2">
    <source>
        <dbReference type="ARBA" id="ARBA00009584"/>
    </source>
</evidence>
<evidence type="ECO:0000256" key="4">
    <source>
        <dbReference type="ARBA" id="ARBA00022448"/>
    </source>
</evidence>
<dbReference type="InterPro" id="IPR059005">
    <property type="entry name" value="LETM1_C"/>
</dbReference>
<feature type="compositionally biased region" description="Basic and acidic residues" evidence="20">
    <location>
        <begin position="813"/>
        <end position="825"/>
    </location>
</feature>
<evidence type="ECO:0000259" key="22">
    <source>
        <dbReference type="PROSITE" id="PS50222"/>
    </source>
</evidence>
<dbReference type="InterPro" id="IPR033122">
    <property type="entry name" value="LETM1-like_RBD"/>
</dbReference>
<dbReference type="GO" id="GO:0005509">
    <property type="term" value="F:calcium ion binding"/>
    <property type="evidence" value="ECO:0007669"/>
    <property type="project" value="InterPro"/>
</dbReference>
<evidence type="ECO:0000256" key="16">
    <source>
        <dbReference type="ARBA" id="ARBA00023136"/>
    </source>
</evidence>
<feature type="region of interest" description="Disordered" evidence="20">
    <location>
        <begin position="761"/>
        <end position="825"/>
    </location>
</feature>
<evidence type="ECO:0000256" key="18">
    <source>
        <dbReference type="PROSITE-ProRule" id="PRU01094"/>
    </source>
</evidence>
<dbReference type="Gene3D" id="1.10.238.10">
    <property type="entry name" value="EF-hand"/>
    <property type="match status" value="1"/>
</dbReference>
<dbReference type="SUPFAM" id="SSF47473">
    <property type="entry name" value="EF-hand"/>
    <property type="match status" value="1"/>
</dbReference>
<dbReference type="Proteomes" id="UP001372834">
    <property type="component" value="Unassembled WGS sequence"/>
</dbReference>
<keyword evidence="12 21" id="KW-1133">Transmembrane helix</keyword>
<evidence type="ECO:0000256" key="14">
    <source>
        <dbReference type="ARBA" id="ARBA00023065"/>
    </source>
</evidence>